<dbReference type="GO" id="GO:0016020">
    <property type="term" value="C:membrane"/>
    <property type="evidence" value="ECO:0007669"/>
    <property type="project" value="InterPro"/>
</dbReference>
<dbReference type="OrthoDB" id="5198189at2"/>
<accession>A0A430AC83</accession>
<evidence type="ECO:0000256" key="1">
    <source>
        <dbReference type="SAM" id="Phobius"/>
    </source>
</evidence>
<keyword evidence="1" id="KW-0812">Transmembrane</keyword>
<dbReference type="Gene3D" id="1.10.1760.20">
    <property type="match status" value="1"/>
</dbReference>
<feature type="transmembrane region" description="Helical" evidence="1">
    <location>
        <begin position="187"/>
        <end position="212"/>
    </location>
</feature>
<proteinExistence type="predicted"/>
<feature type="transmembrane region" description="Helical" evidence="1">
    <location>
        <begin position="32"/>
        <end position="50"/>
    </location>
</feature>
<dbReference type="EMBL" id="NGJY01000001">
    <property type="protein sequence ID" value="RSU04813.1"/>
    <property type="molecule type" value="Genomic_DNA"/>
</dbReference>
<dbReference type="AlphaFoldDB" id="A0A430AC83"/>
<evidence type="ECO:0008006" key="4">
    <source>
        <dbReference type="Google" id="ProtNLM"/>
    </source>
</evidence>
<dbReference type="Proteomes" id="UP000287101">
    <property type="component" value="Unassembled WGS sequence"/>
</dbReference>
<keyword evidence="1" id="KW-1133">Transmembrane helix</keyword>
<feature type="transmembrane region" description="Helical" evidence="1">
    <location>
        <begin position="89"/>
        <end position="114"/>
    </location>
</feature>
<dbReference type="Pfam" id="PF07155">
    <property type="entry name" value="ECF-ribofla_trS"/>
    <property type="match status" value="1"/>
</dbReference>
<keyword evidence="1" id="KW-0472">Membrane</keyword>
<protein>
    <recommendedName>
        <fullName evidence="4">ECF transporter S component</fullName>
    </recommendedName>
</protein>
<dbReference type="InterPro" id="IPR009825">
    <property type="entry name" value="ECF_substrate-spec-like"/>
</dbReference>
<comment type="caution">
    <text evidence="2">The sequence shown here is derived from an EMBL/GenBank/DDBJ whole genome shotgun (WGS) entry which is preliminary data.</text>
</comment>
<evidence type="ECO:0000313" key="3">
    <source>
        <dbReference type="Proteomes" id="UP000287101"/>
    </source>
</evidence>
<feature type="transmembrane region" description="Helical" evidence="1">
    <location>
        <begin position="62"/>
        <end position="82"/>
    </location>
</feature>
<gene>
    <name evidence="2" type="ORF">CBF31_01995</name>
</gene>
<organism evidence="2 3">
    <name type="scientific">Vagococcus fessus</name>
    <dbReference type="NCBI Taxonomy" id="120370"/>
    <lineage>
        <taxon>Bacteria</taxon>
        <taxon>Bacillati</taxon>
        <taxon>Bacillota</taxon>
        <taxon>Bacilli</taxon>
        <taxon>Lactobacillales</taxon>
        <taxon>Enterococcaceae</taxon>
        <taxon>Vagococcus</taxon>
    </lineage>
</organism>
<feature type="transmembrane region" description="Helical" evidence="1">
    <location>
        <begin position="6"/>
        <end position="25"/>
    </location>
</feature>
<evidence type="ECO:0000313" key="2">
    <source>
        <dbReference type="EMBL" id="RSU04813.1"/>
    </source>
</evidence>
<reference evidence="2 3" key="1">
    <citation type="submission" date="2017-05" db="EMBL/GenBank/DDBJ databases">
        <title>Vagococcus spp. assemblies.</title>
        <authorList>
            <person name="Gulvik C.A."/>
        </authorList>
    </citation>
    <scope>NUCLEOTIDE SEQUENCE [LARGE SCALE GENOMIC DNA]</scope>
    <source>
        <strain evidence="2 3">CCUG 41755</strain>
    </source>
</reference>
<dbReference type="RefSeq" id="WP_126830448.1">
    <property type="nucleotide sequence ID" value="NZ_CBCRYB010000002.1"/>
</dbReference>
<name>A0A430AC83_9ENTE</name>
<feature type="transmembrane region" description="Helical" evidence="1">
    <location>
        <begin position="126"/>
        <end position="144"/>
    </location>
</feature>
<keyword evidence="3" id="KW-1185">Reference proteome</keyword>
<feature type="transmembrane region" description="Helical" evidence="1">
    <location>
        <begin position="153"/>
        <end position="175"/>
    </location>
</feature>
<sequence length="232" mass="26283">MRVRSFNWSTLLYLIGIPLVILFGYTIFENKLYNLISMLVVIVSMLPFFFSFEKKETTSRELVLLAVMVSLAVLGRVVFFFLQGINPMAAIVIISGIYLGKNLGFMIGALSPLVSNMLFTQGPWTPFQMFACGLVGYLAGTAFISKHAQDKKWLLWLLGILMGVMYSVLMDVWTVLSIDGFFTLKRYLIIIGQSFPMTMNYIIANVLFLTVLNEPLGIRIERIKEKYGIKVV</sequence>